<feature type="compositionally biased region" description="Basic and acidic residues" evidence="1">
    <location>
        <begin position="318"/>
        <end position="329"/>
    </location>
</feature>
<feature type="compositionally biased region" description="Low complexity" evidence="1">
    <location>
        <begin position="346"/>
        <end position="363"/>
    </location>
</feature>
<feature type="compositionally biased region" description="Low complexity" evidence="1">
    <location>
        <begin position="44"/>
        <end position="84"/>
    </location>
</feature>
<proteinExistence type="predicted"/>
<keyword evidence="3" id="KW-1185">Reference proteome</keyword>
<protein>
    <submittedName>
        <fullName evidence="2">Uncharacterized protein</fullName>
    </submittedName>
</protein>
<feature type="compositionally biased region" description="Gly residues" evidence="1">
    <location>
        <begin position="786"/>
        <end position="795"/>
    </location>
</feature>
<feature type="compositionally biased region" description="Basic and acidic residues" evidence="1">
    <location>
        <begin position="594"/>
        <end position="610"/>
    </location>
</feature>
<feature type="compositionally biased region" description="Low complexity" evidence="1">
    <location>
        <begin position="874"/>
        <end position="903"/>
    </location>
</feature>
<feature type="region of interest" description="Disordered" evidence="1">
    <location>
        <begin position="1122"/>
        <end position="1142"/>
    </location>
</feature>
<name>A0A2A9MBP8_BESBE</name>
<evidence type="ECO:0000313" key="2">
    <source>
        <dbReference type="EMBL" id="PFH33336.1"/>
    </source>
</evidence>
<feature type="compositionally biased region" description="Basic and acidic residues" evidence="1">
    <location>
        <begin position="801"/>
        <end position="822"/>
    </location>
</feature>
<evidence type="ECO:0000256" key="1">
    <source>
        <dbReference type="SAM" id="MobiDB-lite"/>
    </source>
</evidence>
<dbReference type="OrthoDB" id="334032at2759"/>
<feature type="compositionally biased region" description="Low complexity" evidence="1">
    <location>
        <begin position="841"/>
        <end position="851"/>
    </location>
</feature>
<feature type="region of interest" description="Disordered" evidence="1">
    <location>
        <begin position="594"/>
        <end position="626"/>
    </location>
</feature>
<feature type="compositionally biased region" description="Low complexity" evidence="1">
    <location>
        <begin position="435"/>
        <end position="449"/>
    </location>
</feature>
<feature type="region of interest" description="Disordered" evidence="1">
    <location>
        <begin position="318"/>
        <end position="536"/>
    </location>
</feature>
<dbReference type="EMBL" id="NWUJ01000009">
    <property type="protein sequence ID" value="PFH33336.1"/>
    <property type="molecule type" value="Genomic_DNA"/>
</dbReference>
<feature type="compositionally biased region" description="Low complexity" evidence="1">
    <location>
        <begin position="18"/>
        <end position="30"/>
    </location>
</feature>
<accession>A0A2A9MBP8</accession>
<evidence type="ECO:0000313" key="3">
    <source>
        <dbReference type="Proteomes" id="UP000224006"/>
    </source>
</evidence>
<dbReference type="Proteomes" id="UP000224006">
    <property type="component" value="Chromosome VIII"/>
</dbReference>
<feature type="region of interest" description="Disordered" evidence="1">
    <location>
        <begin position="1"/>
        <end position="102"/>
    </location>
</feature>
<feature type="region of interest" description="Disordered" evidence="1">
    <location>
        <begin position="939"/>
        <end position="966"/>
    </location>
</feature>
<feature type="compositionally biased region" description="Basic and acidic residues" evidence="1">
    <location>
        <begin position="949"/>
        <end position="963"/>
    </location>
</feature>
<sequence>MEEARVNQDPTSGRGEGAEALEAASSPLLEGRARRPAASPPEAPAAENLPEGPASSPSSRSPSSASSASSLSSASSPSSRASSPHGMASPTSPLAAFSPQRRKSSYSSAERFSLLSASAPEADASPSVSIISASSSPFHAAADPQQPRLLQDSSAAAAGSSSPVLSASSLLSGVSHSASSLSLGSSSQQQYDGAAVRYRLLQLMEEFYGIQQTLESVRQFYVIRVHALEDRLAAEVEARRASELRAVFASDRTLFIEEQLQRVTEKLRGDVERRDELVHILELNLAYFQEQLALRDRRLETLEKIEAQQRQQIKLLRERQAEREADAQPRETNPLAQEGGPPPGRVPASAAENRAAAAAVAVAPGEGRQGEEKVAEGGQRGAAEQSGRYARSETENAESGGDADKRRSTEALGNARDEALRSEGGLHLDRERGEAAASSSTSACTSSFSLIPGLTSSPSSLAPRAARGAALSASSSAAPSASAGSEAEAPLRRASSTAVREVSQPSSPLARARRAPSVASPPPSPPPAPAAAGSALAACAALSPESATAILALRERQLERVAGQLDALNFLCMKQGEELQKALVDLERERRRREAAQRDAHRERRRREEAQSQMRQSEKSLQYRATLSSSSVPVSIPLLPSSTAGSGSAAPSTAASASAVAPTSAPSQFRFPPPEFLADLKAEVEELLALMRAQEPRSASLAESAKPSVSRQNADAELGSAPDDDVGWPSGALATARKPRSAERRARCASRRVSPSSRSAQSELQPVCKAEAGDGRRLEAAEEEGGQGGACGGHQGVRASRQKERACRRESMWSNRPEEERGVGAPQMLNDTDERGRQEVPSAASDPAAPGDDSDSSCGDNTDDAEEAQKAKPKSSAAVSSLAGSSAASGAGPSSSPSTSSALSLVQQARDSVMKAFFPLQASLGAEEGADADSAVCLPSGQHRREKHTRGTEAAEGAKEAENSAHAGWDKAFATDGLDTAVGLKRRRPAERDEVVCDKACERAAVAGSCTLPRRGHLQTETGRLWVRRERLRSAGCQRLGQAPQNLPSVRVALLAPPPTGAGTHCGRETGGVVCCAHPSSSPAFREQATEDAVASFLRRGFQWCEIHCGAQAVLLALRDRQTAPPTGPQSKPPGSVCAPAFHRGRPHDAASFIYSSLSAGDVGGLALSTFGPARGGRTSTQSDTSRVLERQAPAGDFSASGRKPRKNEELSGAENLVSAFCGTERQSIRKGGRLTMALQSPFISVQVFASGLSCVRTPSLAGDWEREVTMSQSAVAAVCEMDICAGVLYTFVGESAEHESELLTGLEVEEGGEGDCV</sequence>
<feature type="compositionally biased region" description="Basic and acidic residues" evidence="1">
    <location>
        <begin position="771"/>
        <end position="780"/>
    </location>
</feature>
<feature type="compositionally biased region" description="Low complexity" evidence="1">
    <location>
        <begin position="505"/>
        <end position="518"/>
    </location>
</feature>
<comment type="caution">
    <text evidence="2">The sequence shown here is derived from an EMBL/GenBank/DDBJ whole genome shotgun (WGS) entry which is preliminary data.</text>
</comment>
<feature type="compositionally biased region" description="Low complexity" evidence="1">
    <location>
        <begin position="456"/>
        <end position="488"/>
    </location>
</feature>
<feature type="region of interest" description="Disordered" evidence="1">
    <location>
        <begin position="1170"/>
        <end position="1211"/>
    </location>
</feature>
<gene>
    <name evidence="2" type="ORF">BESB_085350</name>
</gene>
<reference evidence="2 3" key="1">
    <citation type="submission" date="2017-09" db="EMBL/GenBank/DDBJ databases">
        <title>Genome sequencing of Besnoitia besnoiti strain Bb-Ger1.</title>
        <authorList>
            <person name="Schares G."/>
            <person name="Venepally P."/>
            <person name="Lorenzi H.A."/>
        </authorList>
    </citation>
    <scope>NUCLEOTIDE SEQUENCE [LARGE SCALE GENOMIC DNA]</scope>
    <source>
        <strain evidence="2 3">Bb-Ger1</strain>
    </source>
</reference>
<feature type="compositionally biased region" description="Basic and acidic residues" evidence="1">
    <location>
        <begin position="402"/>
        <end position="434"/>
    </location>
</feature>
<organism evidence="2 3">
    <name type="scientific">Besnoitia besnoiti</name>
    <name type="common">Apicomplexan protozoan</name>
    <dbReference type="NCBI Taxonomy" id="94643"/>
    <lineage>
        <taxon>Eukaryota</taxon>
        <taxon>Sar</taxon>
        <taxon>Alveolata</taxon>
        <taxon>Apicomplexa</taxon>
        <taxon>Conoidasida</taxon>
        <taxon>Coccidia</taxon>
        <taxon>Eucoccidiorida</taxon>
        <taxon>Eimeriorina</taxon>
        <taxon>Sarcocystidae</taxon>
        <taxon>Besnoitia</taxon>
    </lineage>
</organism>
<dbReference type="VEuPathDB" id="ToxoDB:BESB_085350"/>
<feature type="compositionally biased region" description="Low complexity" evidence="1">
    <location>
        <begin position="751"/>
        <end position="762"/>
    </location>
</feature>
<dbReference type="KEGG" id="bbes:BESB_085350"/>
<feature type="region of interest" description="Disordered" evidence="1">
    <location>
        <begin position="698"/>
        <end position="903"/>
    </location>
</feature>
<dbReference type="RefSeq" id="XP_029217345.1">
    <property type="nucleotide sequence ID" value="XM_029366885.1"/>
</dbReference>
<dbReference type="GeneID" id="40313461"/>
<feature type="compositionally biased region" description="Pro residues" evidence="1">
    <location>
        <begin position="519"/>
        <end position="529"/>
    </location>
</feature>